<keyword evidence="5" id="KW-1185">Reference proteome</keyword>
<evidence type="ECO:0000313" key="5">
    <source>
        <dbReference type="Proteomes" id="UP000238762"/>
    </source>
</evidence>
<evidence type="ECO:0000256" key="1">
    <source>
        <dbReference type="SAM" id="SignalP"/>
    </source>
</evidence>
<evidence type="ECO:0008006" key="6">
    <source>
        <dbReference type="Google" id="ProtNLM"/>
    </source>
</evidence>
<reference evidence="4 5" key="1">
    <citation type="submission" date="2018-02" db="EMBL/GenBank/DDBJ databases">
        <authorList>
            <person name="Cohen D.B."/>
            <person name="Kent A.D."/>
        </authorList>
    </citation>
    <scope>NUCLEOTIDE SEQUENCE [LARGE SCALE GENOMIC DNA]</scope>
    <source>
        <strain evidence="4 5">CCAP 1448/3</strain>
    </source>
</reference>
<proteinExistence type="predicted"/>
<dbReference type="OrthoDB" id="9761426at2"/>
<dbReference type="RefSeq" id="WP_106286958.1">
    <property type="nucleotide sequence ID" value="NZ_CAWNTC010000143.1"/>
</dbReference>
<reference evidence="4 5" key="2">
    <citation type="submission" date="2018-03" db="EMBL/GenBank/DDBJ databases">
        <title>The ancient ancestry and fast evolution of plastids.</title>
        <authorList>
            <person name="Moore K.R."/>
            <person name="Magnabosco C."/>
            <person name="Momper L."/>
            <person name="Gold D.A."/>
            <person name="Bosak T."/>
            <person name="Fournier G.P."/>
        </authorList>
    </citation>
    <scope>NUCLEOTIDE SEQUENCE [LARGE SCALE GENOMIC DNA]</scope>
    <source>
        <strain evidence="4 5">CCAP 1448/3</strain>
    </source>
</reference>
<evidence type="ECO:0000259" key="2">
    <source>
        <dbReference type="Pfam" id="PF16116"/>
    </source>
</evidence>
<dbReference type="Pfam" id="PF16116">
    <property type="entry name" value="DUF4832"/>
    <property type="match status" value="1"/>
</dbReference>
<protein>
    <recommendedName>
        <fullName evidence="6">DUF4832 domain-containing protein</fullName>
    </recommendedName>
</protein>
<name>A0A2T1C9N4_9CYAN</name>
<feature type="signal peptide" evidence="1">
    <location>
        <begin position="1"/>
        <end position="28"/>
    </location>
</feature>
<evidence type="ECO:0000313" key="4">
    <source>
        <dbReference type="EMBL" id="PSB04853.1"/>
    </source>
</evidence>
<evidence type="ECO:0000259" key="3">
    <source>
        <dbReference type="Pfam" id="PF16173"/>
    </source>
</evidence>
<dbReference type="Pfam" id="PF16173">
    <property type="entry name" value="DUF4874"/>
    <property type="match status" value="1"/>
</dbReference>
<accession>A0A2T1C9N4</accession>
<dbReference type="InterPro" id="IPR032379">
    <property type="entry name" value="DUF4874"/>
</dbReference>
<dbReference type="EMBL" id="PVWJ01000006">
    <property type="protein sequence ID" value="PSB04853.1"/>
    <property type="molecule type" value="Genomic_DNA"/>
</dbReference>
<keyword evidence="1" id="KW-0732">Signal</keyword>
<organism evidence="4 5">
    <name type="scientific">Merismopedia glauca CCAP 1448/3</name>
    <dbReference type="NCBI Taxonomy" id="1296344"/>
    <lineage>
        <taxon>Bacteria</taxon>
        <taxon>Bacillati</taxon>
        <taxon>Cyanobacteriota</taxon>
        <taxon>Cyanophyceae</taxon>
        <taxon>Synechococcales</taxon>
        <taxon>Merismopediaceae</taxon>
        <taxon>Merismopedia</taxon>
    </lineage>
</organism>
<dbReference type="AlphaFoldDB" id="A0A2T1C9N4"/>
<feature type="domain" description="DUF4874" evidence="3">
    <location>
        <begin position="44"/>
        <end position="204"/>
    </location>
</feature>
<comment type="caution">
    <text evidence="4">The sequence shown here is derived from an EMBL/GenBank/DDBJ whole genome shotgun (WGS) entry which is preliminary data.</text>
</comment>
<gene>
    <name evidence="4" type="ORF">C7B64_01830</name>
</gene>
<dbReference type="InterPro" id="IPR032267">
    <property type="entry name" value="DUF4832"/>
</dbReference>
<feature type="chain" id="PRO_5015716665" description="DUF4832 domain-containing protein" evidence="1">
    <location>
        <begin position="29"/>
        <end position="478"/>
    </location>
</feature>
<feature type="domain" description="DUF4832" evidence="2">
    <location>
        <begin position="230"/>
        <end position="441"/>
    </location>
</feature>
<dbReference type="Proteomes" id="UP000238762">
    <property type="component" value="Unassembled WGS sequence"/>
</dbReference>
<sequence>MFKQTIKQVFIPLTLLSSIASFPFACQAAPVTQNYEVTYENLVNPERGFFVPTYPNALNKLAPLTLTELQQVRANKMSLMRRYYLLDQFRNSPISQSFIDSMRNDFKLAREAGVKLILRFSYNYVGGGPDTSRNQILAHLDQLRPVFVENYDVIAYLHAGFIGKYGEWHNSTNNLVNPEDTRTIVFKIMSVLPKERMVAIRYPKRKMEIFNSNQPLNAQEAFTGTNRARAANNNQCFLAAFEDWGTYSSVWPAEIEAEKQYLRSDNQYVVQGGETCNSDSEAQPYITCQNATKEMAKLRFSDLNSKYEPDVLKKWQTDGCMAKIQRSLGYRFYLSSSAIPSLVKPGGNFDMSFIMGNSGWANPYNPRLLEIVMRNRATRAEYYVRVNQDPRRWLPGTKNQVDISAGIPTNMPAGTYDIFLNLPDPASKLYGKPEFSIRLANKNVWEATSGYNSFLRTVTVDPNAVGNNYSGTSFFQSR</sequence>